<reference evidence="2" key="1">
    <citation type="submission" date="2018-01" db="EMBL/GenBank/DDBJ databases">
        <title>An insight into the sialome of Amazonian anophelines.</title>
        <authorList>
            <person name="Ribeiro J.M."/>
            <person name="Scarpassa V."/>
            <person name="Calvo E."/>
        </authorList>
    </citation>
    <scope>NUCLEOTIDE SEQUENCE</scope>
    <source>
        <tissue evidence="2">Salivary glands</tissue>
    </source>
</reference>
<feature type="chain" id="PRO_5014817989" evidence="1">
    <location>
        <begin position="18"/>
        <end position="68"/>
    </location>
</feature>
<keyword evidence="1" id="KW-0732">Signal</keyword>
<sequence>MNALATILHLLFYSLRSCHILLGVRSTVKYCIAIAINTYYSLNNCLSLNPYTKFSRIKGVRSYPWLHM</sequence>
<dbReference type="EMBL" id="GGFM01011782">
    <property type="protein sequence ID" value="MBW32533.1"/>
    <property type="molecule type" value="Transcribed_RNA"/>
</dbReference>
<organism evidence="2">
    <name type="scientific">Anopheles braziliensis</name>
    <dbReference type="NCBI Taxonomy" id="58242"/>
    <lineage>
        <taxon>Eukaryota</taxon>
        <taxon>Metazoa</taxon>
        <taxon>Ecdysozoa</taxon>
        <taxon>Arthropoda</taxon>
        <taxon>Hexapoda</taxon>
        <taxon>Insecta</taxon>
        <taxon>Pterygota</taxon>
        <taxon>Neoptera</taxon>
        <taxon>Endopterygota</taxon>
        <taxon>Diptera</taxon>
        <taxon>Nematocera</taxon>
        <taxon>Culicoidea</taxon>
        <taxon>Culicidae</taxon>
        <taxon>Anophelinae</taxon>
        <taxon>Anopheles</taxon>
    </lineage>
</organism>
<protein>
    <submittedName>
        <fullName evidence="2">Putative secreted peptide</fullName>
    </submittedName>
</protein>
<proteinExistence type="predicted"/>
<name>A0A2M3ZVG7_9DIPT</name>
<accession>A0A2M3ZVG7</accession>
<evidence type="ECO:0000313" key="2">
    <source>
        <dbReference type="EMBL" id="MBW32533.1"/>
    </source>
</evidence>
<feature type="signal peptide" evidence="1">
    <location>
        <begin position="1"/>
        <end position="17"/>
    </location>
</feature>
<evidence type="ECO:0000256" key="1">
    <source>
        <dbReference type="SAM" id="SignalP"/>
    </source>
</evidence>
<dbReference type="AlphaFoldDB" id="A0A2M3ZVG7"/>